<sequence length="179" mass="20336">MTLYFKQATLKIKNTHKLLVDTGSNHTKVDLTFADAQQLDQVPRRFKAVQVADSQRMAITHETVPFSVRMGNIQVKLSGPIMAGLRHNVIAGLDWLCYNQPYIDWDTSVITLNRNGVGFQIYPVEMSKLLHNTVFVRITLTGTYNFKGETELLTDLGNSCLLLHYPGLTLLQFDRESFM</sequence>
<keyword evidence="2" id="KW-1185">Reference proteome</keyword>
<reference evidence="1" key="1">
    <citation type="submission" date="2022-04" db="EMBL/GenBank/DDBJ databases">
        <title>Genome of the entomopathogenic fungus Entomophthora muscae.</title>
        <authorList>
            <person name="Elya C."/>
            <person name="Lovett B.R."/>
            <person name="Lee E."/>
            <person name="Macias A.M."/>
            <person name="Hajek A.E."/>
            <person name="De Bivort B.L."/>
            <person name="Kasson M.T."/>
            <person name="De Fine Licht H.H."/>
            <person name="Stajich J.E."/>
        </authorList>
    </citation>
    <scope>NUCLEOTIDE SEQUENCE</scope>
    <source>
        <strain evidence="1">Berkeley</strain>
    </source>
</reference>
<comment type="caution">
    <text evidence="1">The sequence shown here is derived from an EMBL/GenBank/DDBJ whole genome shotgun (WGS) entry which is preliminary data.</text>
</comment>
<evidence type="ECO:0000313" key="1">
    <source>
        <dbReference type="EMBL" id="KAJ9057037.1"/>
    </source>
</evidence>
<dbReference type="Proteomes" id="UP001165960">
    <property type="component" value="Unassembled WGS sequence"/>
</dbReference>
<protein>
    <submittedName>
        <fullName evidence="1">Uncharacterized protein</fullName>
    </submittedName>
</protein>
<proteinExistence type="predicted"/>
<organism evidence="1 2">
    <name type="scientific">Entomophthora muscae</name>
    <dbReference type="NCBI Taxonomy" id="34485"/>
    <lineage>
        <taxon>Eukaryota</taxon>
        <taxon>Fungi</taxon>
        <taxon>Fungi incertae sedis</taxon>
        <taxon>Zoopagomycota</taxon>
        <taxon>Entomophthoromycotina</taxon>
        <taxon>Entomophthoromycetes</taxon>
        <taxon>Entomophthorales</taxon>
        <taxon>Entomophthoraceae</taxon>
        <taxon>Entomophthora</taxon>
    </lineage>
</organism>
<name>A0ACC2S3R0_9FUNG</name>
<evidence type="ECO:0000313" key="2">
    <source>
        <dbReference type="Proteomes" id="UP001165960"/>
    </source>
</evidence>
<gene>
    <name evidence="1" type="ORF">DSO57_1026261</name>
</gene>
<accession>A0ACC2S3R0</accession>
<dbReference type="EMBL" id="QTSX02005832">
    <property type="protein sequence ID" value="KAJ9057037.1"/>
    <property type="molecule type" value="Genomic_DNA"/>
</dbReference>